<dbReference type="FunFam" id="2.60.260.20:FF:000013">
    <property type="entry name" value="DnaJ subfamily B member 11"/>
    <property type="match status" value="1"/>
</dbReference>
<protein>
    <submittedName>
        <fullName evidence="4">DnaJ C terminal domain protein</fullName>
    </submittedName>
</protein>
<dbReference type="PROSITE" id="PS50076">
    <property type="entry name" value="DNAJ_2"/>
    <property type="match status" value="1"/>
</dbReference>
<feature type="region of interest" description="Disordered" evidence="2">
    <location>
        <begin position="25"/>
        <end position="45"/>
    </location>
</feature>
<dbReference type="Gene3D" id="2.60.260.20">
    <property type="entry name" value="Urease metallochaperone UreE, N-terminal domain"/>
    <property type="match status" value="2"/>
</dbReference>
<dbReference type="CDD" id="cd10747">
    <property type="entry name" value="DnaJ_C"/>
    <property type="match status" value="1"/>
</dbReference>
<evidence type="ECO:0000256" key="2">
    <source>
        <dbReference type="SAM" id="MobiDB-lite"/>
    </source>
</evidence>
<proteinExistence type="predicted"/>
<evidence type="ECO:0000313" key="5">
    <source>
        <dbReference type="Proteomes" id="UP000215256"/>
    </source>
</evidence>
<evidence type="ECO:0000313" key="4">
    <source>
        <dbReference type="EMBL" id="ASV86899.1"/>
    </source>
</evidence>
<organism evidence="4 5">
    <name type="scientific">Ochrobactrum quorumnocens</name>
    <dbReference type="NCBI Taxonomy" id="271865"/>
    <lineage>
        <taxon>Bacteria</taxon>
        <taxon>Pseudomonadati</taxon>
        <taxon>Pseudomonadota</taxon>
        <taxon>Alphaproteobacteria</taxon>
        <taxon>Hyphomicrobiales</taxon>
        <taxon>Brucellaceae</taxon>
        <taxon>Brucella/Ochrobactrum group</taxon>
        <taxon>Ochrobactrum</taxon>
    </lineage>
</organism>
<sequence length="319" mass="33793">MRDPYSVLGVAKTAKPEEIKSAFRKLAKKHHPDQNQDDPKAQERFSEINQAYEIVGDKDKRGQFDRGEIDAEGKPAFQGFGGQGFGGQGGFGGAGGDPFAGFRQRGGSGNFEFRGAGGGQQGGFGGAEDILNDLFGGAFGGGARGGARQQRGPVKGSDLAASINITLEQAAGADKVEAVFPNGKHLKIKLPQFVEDGQTIRLKGQGEHIVGGTPGDALVTIHFKPSTRFKLEGRDVHVDLPVELADAVLGGKAEVDTLNGRIAVKVPAWSSSDKVLRLKGKGLPLKAGGHGDLYVHVRIMLPEGGDTELEEFLRKRKTD</sequence>
<feature type="compositionally biased region" description="Basic and acidic residues" evidence="2">
    <location>
        <begin position="32"/>
        <end position="45"/>
    </location>
</feature>
<dbReference type="Pfam" id="PF01556">
    <property type="entry name" value="DnaJ_C"/>
    <property type="match status" value="1"/>
</dbReference>
<dbReference type="InterPro" id="IPR036869">
    <property type="entry name" value="J_dom_sf"/>
</dbReference>
<dbReference type="EMBL" id="CP022604">
    <property type="protein sequence ID" value="ASV86899.1"/>
    <property type="molecule type" value="Genomic_DNA"/>
</dbReference>
<name>A0A248UKU7_9HYPH</name>
<dbReference type="AlphaFoldDB" id="A0A248UKU7"/>
<dbReference type="InterPro" id="IPR002939">
    <property type="entry name" value="DnaJ_C"/>
</dbReference>
<dbReference type="SMART" id="SM00271">
    <property type="entry name" value="DnaJ"/>
    <property type="match status" value="1"/>
</dbReference>
<accession>A0A248UKU7</accession>
<dbReference type="SUPFAM" id="SSF49493">
    <property type="entry name" value="HSP40/DnaJ peptide-binding domain"/>
    <property type="match status" value="2"/>
</dbReference>
<dbReference type="Pfam" id="PF00226">
    <property type="entry name" value="DnaJ"/>
    <property type="match status" value="1"/>
</dbReference>
<dbReference type="CDD" id="cd06257">
    <property type="entry name" value="DnaJ"/>
    <property type="match status" value="1"/>
</dbReference>
<dbReference type="InterPro" id="IPR001623">
    <property type="entry name" value="DnaJ_domain"/>
</dbReference>
<dbReference type="PANTHER" id="PTHR43096">
    <property type="entry name" value="DNAJ HOMOLOG 1, MITOCHONDRIAL-RELATED"/>
    <property type="match status" value="1"/>
</dbReference>
<evidence type="ECO:0000256" key="1">
    <source>
        <dbReference type="ARBA" id="ARBA00023186"/>
    </source>
</evidence>
<dbReference type="Proteomes" id="UP000215256">
    <property type="component" value="Chromosome 1"/>
</dbReference>
<dbReference type="Gene3D" id="1.10.287.110">
    <property type="entry name" value="DnaJ domain"/>
    <property type="match status" value="1"/>
</dbReference>
<dbReference type="GO" id="GO:0051082">
    <property type="term" value="F:unfolded protein binding"/>
    <property type="evidence" value="ECO:0007669"/>
    <property type="project" value="InterPro"/>
</dbReference>
<dbReference type="GO" id="GO:0005737">
    <property type="term" value="C:cytoplasm"/>
    <property type="evidence" value="ECO:0007669"/>
    <property type="project" value="TreeGrafter"/>
</dbReference>
<dbReference type="PANTHER" id="PTHR43096:SF52">
    <property type="entry name" value="DNAJ HOMOLOG 1, MITOCHONDRIAL-RELATED"/>
    <property type="match status" value="1"/>
</dbReference>
<dbReference type="GO" id="GO:0042026">
    <property type="term" value="P:protein refolding"/>
    <property type="evidence" value="ECO:0007669"/>
    <property type="project" value="TreeGrafter"/>
</dbReference>
<keyword evidence="1" id="KW-0143">Chaperone</keyword>
<dbReference type="InterPro" id="IPR008971">
    <property type="entry name" value="HSP40/DnaJ_pept-bd"/>
</dbReference>
<dbReference type="RefSeq" id="WP_095446140.1">
    <property type="nucleotide sequence ID" value="NZ_CP022604.1"/>
</dbReference>
<dbReference type="KEGG" id="och:CES85_0469"/>
<evidence type="ECO:0000259" key="3">
    <source>
        <dbReference type="PROSITE" id="PS50076"/>
    </source>
</evidence>
<dbReference type="SUPFAM" id="SSF46565">
    <property type="entry name" value="Chaperone J-domain"/>
    <property type="match status" value="1"/>
</dbReference>
<feature type="domain" description="J" evidence="3">
    <location>
        <begin position="3"/>
        <end position="68"/>
    </location>
</feature>
<dbReference type="OrthoDB" id="9779889at2"/>
<dbReference type="PRINTS" id="PR00625">
    <property type="entry name" value="JDOMAIN"/>
</dbReference>
<reference evidence="4 5" key="1">
    <citation type="submission" date="2017-07" db="EMBL/GenBank/DDBJ databases">
        <title>Phylogenetic study on the rhizospheric bacterium Ochrobactrum sp. A44.</title>
        <authorList>
            <person name="Krzyzanowska D.M."/>
            <person name="Ossowicki A."/>
            <person name="Rajewska M."/>
            <person name="Maciag T."/>
            <person name="Kaczynski Z."/>
            <person name="Czerwicka M."/>
            <person name="Jafra S."/>
        </authorList>
    </citation>
    <scope>NUCLEOTIDE SEQUENCE [LARGE SCALE GENOMIC DNA]</scope>
    <source>
        <strain evidence="4 5">A44</strain>
    </source>
</reference>
<gene>
    <name evidence="4" type="ORF">CES85_0469</name>
</gene>